<evidence type="ECO:0000256" key="1">
    <source>
        <dbReference type="SAM" id="MobiDB-lite"/>
    </source>
</evidence>
<feature type="compositionally biased region" description="Polar residues" evidence="1">
    <location>
        <begin position="283"/>
        <end position="300"/>
    </location>
</feature>
<feature type="compositionally biased region" description="Polar residues" evidence="1">
    <location>
        <begin position="145"/>
        <end position="160"/>
    </location>
</feature>
<name>A0A1R0GPW7_9FUNG</name>
<protein>
    <submittedName>
        <fullName evidence="2">Uncharacterized protein</fullName>
    </submittedName>
</protein>
<feature type="non-terminal residue" evidence="2">
    <location>
        <position position="1"/>
    </location>
</feature>
<feature type="region of interest" description="Disordered" evidence="1">
    <location>
        <begin position="1"/>
        <end position="96"/>
    </location>
</feature>
<organism evidence="2 3">
    <name type="scientific">Smittium mucronatum</name>
    <dbReference type="NCBI Taxonomy" id="133383"/>
    <lineage>
        <taxon>Eukaryota</taxon>
        <taxon>Fungi</taxon>
        <taxon>Fungi incertae sedis</taxon>
        <taxon>Zoopagomycota</taxon>
        <taxon>Kickxellomycotina</taxon>
        <taxon>Harpellomycetes</taxon>
        <taxon>Harpellales</taxon>
        <taxon>Legeriomycetaceae</taxon>
        <taxon>Smittium</taxon>
    </lineage>
</organism>
<feature type="compositionally biased region" description="Polar residues" evidence="1">
    <location>
        <begin position="169"/>
        <end position="184"/>
    </location>
</feature>
<dbReference type="EMBL" id="LSSL01005252">
    <property type="protein sequence ID" value="OLY78937.1"/>
    <property type="molecule type" value="Genomic_DNA"/>
</dbReference>
<feature type="compositionally biased region" description="Polar residues" evidence="1">
    <location>
        <begin position="22"/>
        <end position="35"/>
    </location>
</feature>
<dbReference type="AlphaFoldDB" id="A0A1R0GPW7"/>
<feature type="compositionally biased region" description="Polar residues" evidence="1">
    <location>
        <begin position="198"/>
        <end position="213"/>
    </location>
</feature>
<feature type="region of interest" description="Disordered" evidence="1">
    <location>
        <begin position="145"/>
        <end position="213"/>
    </location>
</feature>
<evidence type="ECO:0000313" key="3">
    <source>
        <dbReference type="Proteomes" id="UP000187455"/>
    </source>
</evidence>
<feature type="compositionally biased region" description="Polar residues" evidence="1">
    <location>
        <begin position="74"/>
        <end position="96"/>
    </location>
</feature>
<feature type="compositionally biased region" description="Low complexity" evidence="1">
    <location>
        <begin position="1"/>
        <end position="21"/>
    </location>
</feature>
<gene>
    <name evidence="2" type="ORF">AYI68_g7005</name>
</gene>
<accession>A0A1R0GPW7</accession>
<keyword evidence="3" id="KW-1185">Reference proteome</keyword>
<proteinExistence type="predicted"/>
<feature type="region of interest" description="Disordered" evidence="1">
    <location>
        <begin position="274"/>
        <end position="308"/>
    </location>
</feature>
<evidence type="ECO:0000313" key="2">
    <source>
        <dbReference type="EMBL" id="OLY78937.1"/>
    </source>
</evidence>
<reference evidence="2 3" key="1">
    <citation type="journal article" date="2016" name="Mol. Biol. Evol.">
        <title>Genome-Wide Survey of Gut Fungi (Harpellales) Reveals the First Horizontally Transferred Ubiquitin Gene from a Mosquito Host.</title>
        <authorList>
            <person name="Wang Y."/>
            <person name="White M.M."/>
            <person name="Kvist S."/>
            <person name="Moncalvo J.M."/>
        </authorList>
    </citation>
    <scope>NUCLEOTIDE SEQUENCE [LARGE SCALE GENOMIC DNA]</scope>
    <source>
        <strain evidence="2 3">ALG-7-W6</strain>
    </source>
</reference>
<dbReference type="Proteomes" id="UP000187455">
    <property type="component" value="Unassembled WGS sequence"/>
</dbReference>
<sequence length="370" mass="42032">QNSDENVQPNEAEQNPNENVATNEDGNTNEVQINDNVLMAIGHLENHINSPMDKGAEISQDSDSEDGSPALENGSPQSNSTNEENGYNNPVYPNQYSENYHYPQVYYYYPQPYDNMDLSNQYYINQNNELVYDSVLLDDNKQDLQPRSVQEDSNPSQPENVQEDFSPVQPENAQEDSSPVQPENVQEDSYPVKPEGFQGNQNQLQNEDAPSDFENTVFYNPDLYEDLHINDYLQINEGIDINKVLGLNEEDNSNLHSEINEFDIQDSVLIAEEQNSPEKNDSDQQQNPQVALEQNSNNSEESQDKLDSQNAEIFGSDGELASEQEINELRDEILKNDQNGIFEMNECNNYINPDSPLNENVEFENIQAIA</sequence>
<comment type="caution">
    <text evidence="2">The sequence shown here is derived from an EMBL/GenBank/DDBJ whole genome shotgun (WGS) entry which is preliminary data.</text>
</comment>